<dbReference type="SMART" id="SM00740">
    <property type="entry name" value="PASTA"/>
    <property type="match status" value="3"/>
</dbReference>
<keyword evidence="1" id="KW-0812">Transmembrane</keyword>
<dbReference type="PROSITE" id="PS51178">
    <property type="entry name" value="PASTA"/>
    <property type="match status" value="2"/>
</dbReference>
<dbReference type="SUPFAM" id="SSF54184">
    <property type="entry name" value="Penicillin-binding protein 2x (pbp-2x), c-terminal domain"/>
    <property type="match status" value="1"/>
</dbReference>
<feature type="transmembrane region" description="Helical" evidence="1">
    <location>
        <begin position="12"/>
        <end position="34"/>
    </location>
</feature>
<gene>
    <name evidence="3" type="ORF">MM239_04090</name>
</gene>
<organism evidence="3 4">
    <name type="scientific">Belliella filtrata</name>
    <dbReference type="NCBI Taxonomy" id="2923435"/>
    <lineage>
        <taxon>Bacteria</taxon>
        <taxon>Pseudomonadati</taxon>
        <taxon>Bacteroidota</taxon>
        <taxon>Cytophagia</taxon>
        <taxon>Cytophagales</taxon>
        <taxon>Cyclobacteriaceae</taxon>
        <taxon>Belliella</taxon>
    </lineage>
</organism>
<dbReference type="CDD" id="cd06577">
    <property type="entry name" value="PASTA_pknB"/>
    <property type="match status" value="3"/>
</dbReference>
<keyword evidence="1" id="KW-0472">Membrane</keyword>
<reference evidence="3" key="1">
    <citation type="submission" date="2022-03" db="EMBL/GenBank/DDBJ databases">
        <title>De novo assembled genomes of Belliella spp. (Cyclobacteriaceae) strains.</title>
        <authorList>
            <person name="Szabo A."/>
            <person name="Korponai K."/>
            <person name="Felfoldi T."/>
        </authorList>
    </citation>
    <scope>NUCLEOTIDE SEQUENCE</scope>
    <source>
        <strain evidence="3">DSM 111904</strain>
    </source>
</reference>
<accession>A0ABS9UWL4</accession>
<feature type="domain" description="PASTA" evidence="2">
    <location>
        <begin position="183"/>
        <end position="250"/>
    </location>
</feature>
<evidence type="ECO:0000313" key="4">
    <source>
        <dbReference type="Proteomes" id="UP001165489"/>
    </source>
</evidence>
<dbReference type="Pfam" id="PF03793">
    <property type="entry name" value="PASTA"/>
    <property type="match status" value="2"/>
</dbReference>
<keyword evidence="4" id="KW-1185">Reference proteome</keyword>
<dbReference type="Gene3D" id="3.30.10.20">
    <property type="match status" value="3"/>
</dbReference>
<sequence>MSKIKDSIKKVGIHLLIIFGVVTLFSFLFLKVFLPSYTNHGQTVSVPDLEGFGHDELESYLKNRNLQYEVELDSGFNADLPSLTVLKQIPKAGSQVKSGRKIYVTLNSKNAPMIKMPNLVHSQLKNVQEILANIGLVRGEIKYVPDIGNNVVLEQKYRGRNIAEGFEIPKGSQIDLVVGDGLGNQILDVPNLIGMDEVDAEFLIIGSGLRMGRINYVTTDSVPQGTIVRQIPPAGAEVKTGEPLDLWISEISKERDFE</sequence>
<proteinExistence type="predicted"/>
<evidence type="ECO:0000256" key="1">
    <source>
        <dbReference type="SAM" id="Phobius"/>
    </source>
</evidence>
<comment type="caution">
    <text evidence="3">The sequence shown here is derived from an EMBL/GenBank/DDBJ whole genome shotgun (WGS) entry which is preliminary data.</text>
</comment>
<name>A0ABS9UWL4_9BACT</name>
<dbReference type="EMBL" id="JAKZGP010000006">
    <property type="protein sequence ID" value="MCH7408562.1"/>
    <property type="molecule type" value="Genomic_DNA"/>
</dbReference>
<protein>
    <submittedName>
        <fullName evidence="3">PASTA domain-containing protein</fullName>
    </submittedName>
</protein>
<evidence type="ECO:0000313" key="3">
    <source>
        <dbReference type="EMBL" id="MCH7408562.1"/>
    </source>
</evidence>
<feature type="domain" description="PASTA" evidence="2">
    <location>
        <begin position="41"/>
        <end position="108"/>
    </location>
</feature>
<dbReference type="Proteomes" id="UP001165489">
    <property type="component" value="Unassembled WGS sequence"/>
</dbReference>
<keyword evidence="1" id="KW-1133">Transmembrane helix</keyword>
<dbReference type="RefSeq" id="WP_241346822.1">
    <property type="nucleotide sequence ID" value="NZ_JAKZGP010000006.1"/>
</dbReference>
<dbReference type="InterPro" id="IPR005543">
    <property type="entry name" value="PASTA_dom"/>
</dbReference>
<evidence type="ECO:0000259" key="2">
    <source>
        <dbReference type="PROSITE" id="PS51178"/>
    </source>
</evidence>